<evidence type="ECO:0000256" key="1">
    <source>
        <dbReference type="SAM" id="MobiDB-lite"/>
    </source>
</evidence>
<name>A0ABW6SQW6_9ACTN</name>
<dbReference type="Proteomes" id="UP001602013">
    <property type="component" value="Unassembled WGS sequence"/>
</dbReference>
<organism evidence="3 4">
    <name type="scientific">Microtetraspora malaysiensis</name>
    <dbReference type="NCBI Taxonomy" id="161358"/>
    <lineage>
        <taxon>Bacteria</taxon>
        <taxon>Bacillati</taxon>
        <taxon>Actinomycetota</taxon>
        <taxon>Actinomycetes</taxon>
        <taxon>Streptosporangiales</taxon>
        <taxon>Streptosporangiaceae</taxon>
        <taxon>Microtetraspora</taxon>
    </lineage>
</organism>
<evidence type="ECO:0000313" key="4">
    <source>
        <dbReference type="Proteomes" id="UP001602013"/>
    </source>
</evidence>
<protein>
    <recommendedName>
        <fullName evidence="5">Lipoprotein</fullName>
    </recommendedName>
</protein>
<feature type="signal peptide" evidence="2">
    <location>
        <begin position="1"/>
        <end position="30"/>
    </location>
</feature>
<keyword evidence="2" id="KW-0732">Signal</keyword>
<feature type="chain" id="PRO_5046716304" description="Lipoprotein" evidence="2">
    <location>
        <begin position="31"/>
        <end position="230"/>
    </location>
</feature>
<feature type="compositionally biased region" description="Low complexity" evidence="1">
    <location>
        <begin position="39"/>
        <end position="74"/>
    </location>
</feature>
<accession>A0ABW6SQW6</accession>
<proteinExistence type="predicted"/>
<evidence type="ECO:0000256" key="2">
    <source>
        <dbReference type="SAM" id="SignalP"/>
    </source>
</evidence>
<comment type="caution">
    <text evidence="3">The sequence shown here is derived from an EMBL/GenBank/DDBJ whole genome shotgun (WGS) entry which is preliminary data.</text>
</comment>
<dbReference type="RefSeq" id="WP_387411121.1">
    <property type="nucleotide sequence ID" value="NZ_JBIASD010000007.1"/>
</dbReference>
<keyword evidence="4" id="KW-1185">Reference proteome</keyword>
<dbReference type="EMBL" id="JBIASD010000007">
    <property type="protein sequence ID" value="MFF3666557.1"/>
    <property type="molecule type" value="Genomic_DNA"/>
</dbReference>
<gene>
    <name evidence="3" type="ORF">ACFYXI_13255</name>
</gene>
<sequence>MTIFTDFTTFGAFRRVGVPVAIAVSALSLAACSGSGTDAAPAATVTVTAPPSPSEEPSSEPAPDASPSASASAAGGVFDDPADDDWPPITGKNPPVFGEQFQADPGHDFTKGVSPSRDGVIRAELRTMQDANVAEYVPIKFVKDPSTNQGRFEGPAKGDVMAFAAPVAKNVVFLSAVGCDGKDQTINGQYVGTQSCSRDTLISRAVKGGLYALVTVKNHQIAKVVEIYAS</sequence>
<reference evidence="3 4" key="1">
    <citation type="submission" date="2024-10" db="EMBL/GenBank/DDBJ databases">
        <title>The Natural Products Discovery Center: Release of the First 8490 Sequenced Strains for Exploring Actinobacteria Biosynthetic Diversity.</title>
        <authorList>
            <person name="Kalkreuter E."/>
            <person name="Kautsar S.A."/>
            <person name="Yang D."/>
            <person name="Bader C.D."/>
            <person name="Teijaro C.N."/>
            <person name="Fluegel L."/>
            <person name="Davis C.M."/>
            <person name="Simpson J.R."/>
            <person name="Lauterbach L."/>
            <person name="Steele A.D."/>
            <person name="Gui C."/>
            <person name="Meng S."/>
            <person name="Li G."/>
            <person name="Viehrig K."/>
            <person name="Ye F."/>
            <person name="Su P."/>
            <person name="Kiefer A.F."/>
            <person name="Nichols A."/>
            <person name="Cepeda A.J."/>
            <person name="Yan W."/>
            <person name="Fan B."/>
            <person name="Jiang Y."/>
            <person name="Adhikari A."/>
            <person name="Zheng C.-J."/>
            <person name="Schuster L."/>
            <person name="Cowan T.M."/>
            <person name="Smanski M.J."/>
            <person name="Chevrette M.G."/>
            <person name="De Carvalho L.P.S."/>
            <person name="Shen B."/>
        </authorList>
    </citation>
    <scope>NUCLEOTIDE SEQUENCE [LARGE SCALE GENOMIC DNA]</scope>
    <source>
        <strain evidence="3 4">NPDC002173</strain>
    </source>
</reference>
<feature type="region of interest" description="Disordered" evidence="1">
    <location>
        <begin position="39"/>
        <end position="115"/>
    </location>
</feature>
<evidence type="ECO:0008006" key="5">
    <source>
        <dbReference type="Google" id="ProtNLM"/>
    </source>
</evidence>
<evidence type="ECO:0000313" key="3">
    <source>
        <dbReference type="EMBL" id="MFF3666557.1"/>
    </source>
</evidence>